<evidence type="ECO:0000256" key="1">
    <source>
        <dbReference type="SAM" id="Coils"/>
    </source>
</evidence>
<evidence type="ECO:0000256" key="2">
    <source>
        <dbReference type="SAM" id="MobiDB-lite"/>
    </source>
</evidence>
<sequence length="306" mass="34145">MSRSSSPEAHWDRLESWLHTLTGNLLPEAIGDLQHMSREQLDDNLNDLMDHDPARDYSNKELAKIAGSLAHNLLAQARMSEASISRLEQEAAALKLQAEETQRDLTLAQSQLDQLKTQHQCGTSDEKDPDLQEEVERLQEALNNLRVDAARREQREKDAREELSEQLQHTESLLRKAETELKERKAKVKACEGHLQSARAGITALSQQRDFLKEELDIVHRELKHAYRLQGCQGHSGTAESIVVTAVPVQSTRQDTPRPPGRGHSQPSTQRVEPLGKGGDGTRAVDLHQLKLQALAASGQTALNMP</sequence>
<keyword evidence="1" id="KW-0175">Coiled coil</keyword>
<evidence type="ECO:0000313" key="3">
    <source>
        <dbReference type="EMBL" id="KAL1254329.1"/>
    </source>
</evidence>
<comment type="caution">
    <text evidence="3">The sequence shown here is derived from an EMBL/GenBank/DDBJ whole genome shotgun (WGS) entry which is preliminary data.</text>
</comment>
<dbReference type="EMBL" id="JAYMGO010000020">
    <property type="protein sequence ID" value="KAL1254329.1"/>
    <property type="molecule type" value="Genomic_DNA"/>
</dbReference>
<accession>A0ABR3LN39</accession>
<protein>
    <submittedName>
        <fullName evidence="3">Uncharacterized protein</fullName>
    </submittedName>
</protein>
<organism evidence="3 4">
    <name type="scientific">Cirrhinus molitorella</name>
    <name type="common">mud carp</name>
    <dbReference type="NCBI Taxonomy" id="172907"/>
    <lineage>
        <taxon>Eukaryota</taxon>
        <taxon>Metazoa</taxon>
        <taxon>Chordata</taxon>
        <taxon>Craniata</taxon>
        <taxon>Vertebrata</taxon>
        <taxon>Euteleostomi</taxon>
        <taxon>Actinopterygii</taxon>
        <taxon>Neopterygii</taxon>
        <taxon>Teleostei</taxon>
        <taxon>Ostariophysi</taxon>
        <taxon>Cypriniformes</taxon>
        <taxon>Cyprinidae</taxon>
        <taxon>Labeoninae</taxon>
        <taxon>Labeonini</taxon>
        <taxon>Cirrhinus</taxon>
    </lineage>
</organism>
<feature type="coiled-coil region" evidence="1">
    <location>
        <begin position="70"/>
        <end position="222"/>
    </location>
</feature>
<gene>
    <name evidence="3" type="ORF">QQF64_016558</name>
</gene>
<dbReference type="Proteomes" id="UP001558613">
    <property type="component" value="Unassembled WGS sequence"/>
</dbReference>
<reference evidence="3 4" key="1">
    <citation type="submission" date="2023-09" db="EMBL/GenBank/DDBJ databases">
        <authorList>
            <person name="Wang M."/>
        </authorList>
    </citation>
    <scope>NUCLEOTIDE SEQUENCE [LARGE SCALE GENOMIC DNA]</scope>
    <source>
        <strain evidence="3">GT-2023</strain>
        <tissue evidence="3">Liver</tissue>
    </source>
</reference>
<feature type="region of interest" description="Disordered" evidence="2">
    <location>
        <begin position="249"/>
        <end position="282"/>
    </location>
</feature>
<keyword evidence="4" id="KW-1185">Reference proteome</keyword>
<name>A0ABR3LN39_9TELE</name>
<evidence type="ECO:0000313" key="4">
    <source>
        <dbReference type="Proteomes" id="UP001558613"/>
    </source>
</evidence>
<proteinExistence type="predicted"/>